<dbReference type="PANTHER" id="PTHR30283:SF4">
    <property type="entry name" value="PEROXIDE STRESS RESISTANCE PROTEIN YAAA"/>
    <property type="match status" value="1"/>
</dbReference>
<organism evidence="2 3">
    <name type="scientific">Parafannyhessea umbonata</name>
    <dbReference type="NCBI Taxonomy" id="604330"/>
    <lineage>
        <taxon>Bacteria</taxon>
        <taxon>Bacillati</taxon>
        <taxon>Actinomycetota</taxon>
        <taxon>Coriobacteriia</taxon>
        <taxon>Coriobacteriales</taxon>
        <taxon>Atopobiaceae</taxon>
        <taxon>Parafannyhessea</taxon>
    </lineage>
</organism>
<evidence type="ECO:0000313" key="2">
    <source>
        <dbReference type="EMBL" id="SDC32191.1"/>
    </source>
</evidence>
<dbReference type="PANTHER" id="PTHR30283">
    <property type="entry name" value="PEROXIDE STRESS RESPONSE PROTEIN YAAA"/>
    <property type="match status" value="1"/>
</dbReference>
<dbReference type="Pfam" id="PF03883">
    <property type="entry name" value="H2O2_YaaD"/>
    <property type="match status" value="1"/>
</dbReference>
<dbReference type="GO" id="GO:0005829">
    <property type="term" value="C:cytosol"/>
    <property type="evidence" value="ECO:0007669"/>
    <property type="project" value="TreeGrafter"/>
</dbReference>
<dbReference type="InterPro" id="IPR005583">
    <property type="entry name" value="YaaA"/>
</dbReference>
<evidence type="ECO:0000256" key="1">
    <source>
        <dbReference type="HAMAP-Rule" id="MF_00652"/>
    </source>
</evidence>
<protein>
    <recommendedName>
        <fullName evidence="1">UPF0246 protein SAMN04487824_1099</fullName>
    </recommendedName>
</protein>
<name>A0A1G6KMZ4_9ACTN</name>
<accession>A0A1G6KMZ4</accession>
<keyword evidence="3" id="KW-1185">Reference proteome</keyword>
<reference evidence="3" key="1">
    <citation type="submission" date="2016-10" db="EMBL/GenBank/DDBJ databases">
        <authorList>
            <person name="Varghese N."/>
            <person name="Submissions S."/>
        </authorList>
    </citation>
    <scope>NUCLEOTIDE SEQUENCE [LARGE SCALE GENOMIC DNA]</scope>
    <source>
        <strain evidence="3">DSM 22619</strain>
    </source>
</reference>
<dbReference type="EMBL" id="FMZL01000009">
    <property type="protein sequence ID" value="SDC32191.1"/>
    <property type="molecule type" value="Genomic_DNA"/>
</dbReference>
<dbReference type="Proteomes" id="UP000198528">
    <property type="component" value="Unassembled WGS sequence"/>
</dbReference>
<dbReference type="HAMAP" id="MF_00652">
    <property type="entry name" value="UPF0246"/>
    <property type="match status" value="1"/>
</dbReference>
<dbReference type="AlphaFoldDB" id="A0A1G6KMZ4"/>
<evidence type="ECO:0000313" key="3">
    <source>
        <dbReference type="Proteomes" id="UP000198528"/>
    </source>
</evidence>
<dbReference type="STRING" id="604330.SAMN04489857_1112"/>
<dbReference type="GO" id="GO:0033194">
    <property type="term" value="P:response to hydroperoxide"/>
    <property type="evidence" value="ECO:0007669"/>
    <property type="project" value="TreeGrafter"/>
</dbReference>
<proteinExistence type="inferred from homology"/>
<sequence>MSLMFILSPAKRMAEDGGEPLPTAEPALLERTHHLAEVMRHMAPVELQALWRCSDAIARDMCPRHARMDLDGLLARGSSAAASYRGIAYQHLAAQVMDAGQLAYLQRHLRILSAFFGVLRPLDAVVPYRLEMAQRLAVPACPRLGLPAAKDLYAWWGDTLAGCLRQEGCDALVNVASAEYARAVVPHMGKVPVVTCQFGQLRPTDGAFVQRATEAKAARGDFVRWCAERGVTAVAELLEYRGRGYVLDEARSTADTLAFVRR</sequence>
<comment type="similarity">
    <text evidence="1">Belongs to the UPF0246 family.</text>
</comment>
<dbReference type="RefSeq" id="WP_090846348.1">
    <property type="nucleotide sequence ID" value="NZ_FMZL01000009.1"/>
</dbReference>
<gene>
    <name evidence="2" type="ORF">SAMN04487824_1099</name>
</gene>